<feature type="domain" description="SET" evidence="16">
    <location>
        <begin position="119"/>
        <end position="235"/>
    </location>
</feature>
<keyword evidence="18" id="KW-1185">Reference proteome</keyword>
<evidence type="ECO:0000256" key="9">
    <source>
        <dbReference type="ARBA" id="ARBA00022691"/>
    </source>
</evidence>
<dbReference type="Gene3D" id="1.10.10.1700">
    <property type="entry name" value="Histone-lysine N-methyltransferase"/>
    <property type="match status" value="1"/>
</dbReference>
<dbReference type="PANTHER" id="PTHR12977:SF4">
    <property type="entry name" value="HISTONE-LYSINE N-METHYLTRANSFERASE KMT5B"/>
    <property type="match status" value="1"/>
</dbReference>
<evidence type="ECO:0000313" key="17">
    <source>
        <dbReference type="EMBL" id="KIW00605.1"/>
    </source>
</evidence>
<keyword evidence="6" id="KW-0158">Chromosome</keyword>
<dbReference type="InterPro" id="IPR025783">
    <property type="entry name" value="Set9_fungi"/>
</dbReference>
<evidence type="ECO:0000256" key="3">
    <source>
        <dbReference type="ARBA" id="ARBA00004286"/>
    </source>
</evidence>
<organism evidence="17 18">
    <name type="scientific">Verruconis gallopava</name>
    <dbReference type="NCBI Taxonomy" id="253628"/>
    <lineage>
        <taxon>Eukaryota</taxon>
        <taxon>Fungi</taxon>
        <taxon>Dikarya</taxon>
        <taxon>Ascomycota</taxon>
        <taxon>Pezizomycotina</taxon>
        <taxon>Dothideomycetes</taxon>
        <taxon>Pleosporomycetidae</taxon>
        <taxon>Venturiales</taxon>
        <taxon>Sympoventuriaceae</taxon>
        <taxon>Verruconis</taxon>
    </lineage>
</organism>
<dbReference type="GO" id="GO:0140943">
    <property type="term" value="F:histone H4K20 trimethyltransferase activity"/>
    <property type="evidence" value="ECO:0007669"/>
    <property type="project" value="UniProtKB-EC"/>
</dbReference>
<feature type="compositionally biased region" description="Acidic residues" evidence="15">
    <location>
        <begin position="268"/>
        <end position="282"/>
    </location>
</feature>
<dbReference type="Gene3D" id="2.170.270.10">
    <property type="entry name" value="SET domain"/>
    <property type="match status" value="1"/>
</dbReference>
<name>A0A0D2A2M1_9PEZI</name>
<dbReference type="PROSITE" id="PS50280">
    <property type="entry name" value="SET"/>
    <property type="match status" value="1"/>
</dbReference>
<dbReference type="SUPFAM" id="SSF82199">
    <property type="entry name" value="SET domain"/>
    <property type="match status" value="1"/>
</dbReference>
<feature type="region of interest" description="Disordered" evidence="15">
    <location>
        <begin position="262"/>
        <end position="371"/>
    </location>
</feature>
<gene>
    <name evidence="17" type="ORF">PV09_07802</name>
</gene>
<evidence type="ECO:0000256" key="1">
    <source>
        <dbReference type="ARBA" id="ARBA00001984"/>
    </source>
</evidence>
<feature type="compositionally biased region" description="Low complexity" evidence="15">
    <location>
        <begin position="399"/>
        <end position="425"/>
    </location>
</feature>
<dbReference type="GO" id="GO:0005634">
    <property type="term" value="C:nucleus"/>
    <property type="evidence" value="ECO:0007669"/>
    <property type="project" value="UniProtKB-SubCell"/>
</dbReference>
<dbReference type="InterPro" id="IPR001214">
    <property type="entry name" value="SET_dom"/>
</dbReference>
<protein>
    <recommendedName>
        <fullName evidence="5">Histone-lysine N-methyltransferase SET9</fullName>
        <ecNumber evidence="12">2.1.1.372</ecNumber>
    </recommendedName>
    <alternativeName>
        <fullName evidence="4">Histone-lysine N-methyltransferase set9</fullName>
    </alternativeName>
    <alternativeName>
        <fullName evidence="13">SET domain protein 9</fullName>
    </alternativeName>
</protein>
<dbReference type="InParanoid" id="A0A0D2A2M1"/>
<dbReference type="GO" id="GO:0005694">
    <property type="term" value="C:chromosome"/>
    <property type="evidence" value="ECO:0007669"/>
    <property type="project" value="UniProtKB-SubCell"/>
</dbReference>
<dbReference type="EC" id="2.1.1.372" evidence="12"/>
<dbReference type="CDD" id="cd10524">
    <property type="entry name" value="SET_Suv4-20-like"/>
    <property type="match status" value="1"/>
</dbReference>
<keyword evidence="7" id="KW-0489">Methyltransferase</keyword>
<evidence type="ECO:0000256" key="11">
    <source>
        <dbReference type="ARBA" id="ARBA00023242"/>
    </source>
</evidence>
<dbReference type="RefSeq" id="XP_016210474.1">
    <property type="nucleotide sequence ID" value="XM_016361614.1"/>
</dbReference>
<evidence type="ECO:0000256" key="15">
    <source>
        <dbReference type="SAM" id="MobiDB-lite"/>
    </source>
</evidence>
<dbReference type="Proteomes" id="UP000053259">
    <property type="component" value="Unassembled WGS sequence"/>
</dbReference>
<sequence>MAAQRDLGKALAKKGGLTLAQLASYDDVLTDALVDRVYFWATIRKNRPRFSPSRGIQEEEVASILRDFVIVEKDPKRATDEILKLAGIRKYVDRLKTPDEREHFQRHLRKYVNIYLPDCPFEVSTTNRYTIDTHEACVMARKDIRKGEVIKYLSGIQVAITEEEFKALSRDDVRLDFSIVHSSRKKTPSLFLGPARFANHDCNANARLSTTGSHGMQIIATRDISVDEEITVTYGTDYFGEDNCECLCVTCERLRRNGWAVHAGSGKEDEESEEKEQAEDLEQEQKVSVAENCDGQRKRKSSALHEDDLLTGPSTPGSASKRQKLTTPDRDTNSRQATPRGRRTVREVKVKSESTSAQQSLRDLPAGAPQAESHISMDVAALPDLHQQSGCHTRTRSLRASSGESGDSRSSSTAASSVFSSRSQGTGVTSDGEIMDSIVVKVLGDDFIAVDAATTTASAATTTQTCPTTVSVTTTAATRCTTDINAEVTATAGQEQNADEDLSDGELTTLSQFSVDESSGMAIRLSERLIKKRKKWNRELAALREGSMERSLVEYLEEPAVAVLSTETDVSAGTDGPGRHPGDYTMTRRLLSGPYSRWVECQTCDAMFVQEDAYLTRKECPRCERHSKLYGFAWPKTEREGKWDTEERVLDHRTVHRFVEPSEERKIKKGGRKSLQIEALRARESLERTRSVSQTGTPAEGSPRRSGRRRARSRLTR</sequence>
<evidence type="ECO:0000256" key="6">
    <source>
        <dbReference type="ARBA" id="ARBA00022454"/>
    </source>
</evidence>
<comment type="catalytic activity">
    <reaction evidence="14">
        <text>L-lysyl(20)-[histone H4] + 3 S-adenosyl-L-methionine = N(6),N(6),N(6)-trimethyl-L-lysyl(20)-[histone H4] + 3 S-adenosyl-L-homocysteine + 3 H(+)</text>
        <dbReference type="Rhea" id="RHEA:64456"/>
        <dbReference type="Rhea" id="RHEA-COMP:15554"/>
        <dbReference type="Rhea" id="RHEA-COMP:15998"/>
        <dbReference type="ChEBI" id="CHEBI:15378"/>
        <dbReference type="ChEBI" id="CHEBI:29969"/>
        <dbReference type="ChEBI" id="CHEBI:57856"/>
        <dbReference type="ChEBI" id="CHEBI:59789"/>
        <dbReference type="ChEBI" id="CHEBI:61961"/>
        <dbReference type="EC" id="2.1.1.372"/>
    </reaction>
</comment>
<evidence type="ECO:0000256" key="12">
    <source>
        <dbReference type="ARBA" id="ARBA00024057"/>
    </source>
</evidence>
<reference evidence="17 18" key="1">
    <citation type="submission" date="2015-01" db="EMBL/GenBank/DDBJ databases">
        <title>The Genome Sequence of Ochroconis gallopava CBS43764.</title>
        <authorList>
            <consortium name="The Broad Institute Genomics Platform"/>
            <person name="Cuomo C."/>
            <person name="de Hoog S."/>
            <person name="Gorbushina A."/>
            <person name="Stielow B."/>
            <person name="Teixiera M."/>
            <person name="Abouelleil A."/>
            <person name="Chapman S.B."/>
            <person name="Priest M."/>
            <person name="Young S.K."/>
            <person name="Wortman J."/>
            <person name="Nusbaum C."/>
            <person name="Birren B."/>
        </authorList>
    </citation>
    <scope>NUCLEOTIDE SEQUENCE [LARGE SCALE GENOMIC DNA]</scope>
    <source>
        <strain evidence="17 18">CBS 43764</strain>
    </source>
</reference>
<feature type="region of interest" description="Disordered" evidence="15">
    <location>
        <begin position="683"/>
        <end position="717"/>
    </location>
</feature>
<dbReference type="STRING" id="253628.A0A0D2A2M1"/>
<dbReference type="GeneID" id="27315775"/>
<keyword evidence="9" id="KW-0949">S-adenosyl-L-methionine</keyword>
<dbReference type="InterPro" id="IPR046341">
    <property type="entry name" value="SET_dom_sf"/>
</dbReference>
<dbReference type="InterPro" id="IPR041938">
    <property type="entry name" value="Hist-Lys_N-MTase_N"/>
</dbReference>
<keyword evidence="8" id="KW-0808">Transferase</keyword>
<dbReference type="Pfam" id="PF00856">
    <property type="entry name" value="SET"/>
    <property type="match status" value="1"/>
</dbReference>
<dbReference type="SMART" id="SM00317">
    <property type="entry name" value="SET"/>
    <property type="match status" value="1"/>
</dbReference>
<dbReference type="AlphaFoldDB" id="A0A0D2A2M1"/>
<dbReference type="OrthoDB" id="6627536at2759"/>
<evidence type="ECO:0000256" key="7">
    <source>
        <dbReference type="ARBA" id="ARBA00022603"/>
    </source>
</evidence>
<dbReference type="VEuPathDB" id="FungiDB:PV09_07802"/>
<dbReference type="HOGENOM" id="CLU_013724_0_0_1"/>
<evidence type="ECO:0000256" key="8">
    <source>
        <dbReference type="ARBA" id="ARBA00022679"/>
    </source>
</evidence>
<evidence type="ECO:0000256" key="14">
    <source>
        <dbReference type="ARBA" id="ARBA00048081"/>
    </source>
</evidence>
<accession>A0A0D2A2M1</accession>
<evidence type="ECO:0000256" key="2">
    <source>
        <dbReference type="ARBA" id="ARBA00004123"/>
    </source>
</evidence>
<keyword evidence="11" id="KW-0539">Nucleus</keyword>
<dbReference type="GO" id="GO:0032259">
    <property type="term" value="P:methylation"/>
    <property type="evidence" value="ECO:0007669"/>
    <property type="project" value="UniProtKB-KW"/>
</dbReference>
<evidence type="ECO:0000256" key="5">
    <source>
        <dbReference type="ARBA" id="ARBA00015413"/>
    </source>
</evidence>
<keyword evidence="10" id="KW-0156">Chromatin regulator</keyword>
<proteinExistence type="predicted"/>
<evidence type="ECO:0000256" key="4">
    <source>
        <dbReference type="ARBA" id="ARBA00014232"/>
    </source>
</evidence>
<comment type="subcellular location">
    <subcellularLocation>
        <location evidence="3">Chromosome</location>
    </subcellularLocation>
    <subcellularLocation>
        <location evidence="2">Nucleus</location>
    </subcellularLocation>
</comment>
<feature type="region of interest" description="Disordered" evidence="15">
    <location>
        <begin position="389"/>
        <end position="430"/>
    </location>
</feature>
<dbReference type="InterPro" id="IPR039977">
    <property type="entry name" value="Suv4-20/Set9"/>
</dbReference>
<dbReference type="EMBL" id="KN847561">
    <property type="protein sequence ID" value="KIW00605.1"/>
    <property type="molecule type" value="Genomic_DNA"/>
</dbReference>
<evidence type="ECO:0000259" key="16">
    <source>
        <dbReference type="PROSITE" id="PS50280"/>
    </source>
</evidence>
<comment type="function">
    <text evidence="1">Histone methyltransferase that trimethylates 'Lys-20' of histone H4 to form H4K20me3.</text>
</comment>
<evidence type="ECO:0000256" key="10">
    <source>
        <dbReference type="ARBA" id="ARBA00022853"/>
    </source>
</evidence>
<evidence type="ECO:0000313" key="18">
    <source>
        <dbReference type="Proteomes" id="UP000053259"/>
    </source>
</evidence>
<dbReference type="PROSITE" id="PS51567">
    <property type="entry name" value="SAM_MT43_SUVAR420_1"/>
    <property type="match status" value="1"/>
</dbReference>
<dbReference type="PANTHER" id="PTHR12977">
    <property type="entry name" value="SUPPRESSOR OF VARIEGATION 4-20-RELATED"/>
    <property type="match status" value="1"/>
</dbReference>
<evidence type="ECO:0000256" key="13">
    <source>
        <dbReference type="ARBA" id="ARBA00030653"/>
    </source>
</evidence>
<feature type="compositionally biased region" description="Basic residues" evidence="15">
    <location>
        <begin position="705"/>
        <end position="717"/>
    </location>
</feature>